<accession>A0A7J7NJ56</accession>
<protein>
    <submittedName>
        <fullName evidence="1">Uncharacterized protein</fullName>
    </submittedName>
</protein>
<dbReference type="SUPFAM" id="SSF52833">
    <property type="entry name" value="Thioredoxin-like"/>
    <property type="match status" value="1"/>
</dbReference>
<evidence type="ECO:0000313" key="2">
    <source>
        <dbReference type="Proteomes" id="UP000541444"/>
    </source>
</evidence>
<proteinExistence type="predicted"/>
<organism evidence="1 2">
    <name type="scientific">Kingdonia uniflora</name>
    <dbReference type="NCBI Taxonomy" id="39325"/>
    <lineage>
        <taxon>Eukaryota</taxon>
        <taxon>Viridiplantae</taxon>
        <taxon>Streptophyta</taxon>
        <taxon>Embryophyta</taxon>
        <taxon>Tracheophyta</taxon>
        <taxon>Spermatophyta</taxon>
        <taxon>Magnoliopsida</taxon>
        <taxon>Ranunculales</taxon>
        <taxon>Circaeasteraceae</taxon>
        <taxon>Kingdonia</taxon>
    </lineage>
</organism>
<dbReference type="Gene3D" id="3.40.30.10">
    <property type="entry name" value="Glutaredoxin"/>
    <property type="match status" value="1"/>
</dbReference>
<reference evidence="1 2" key="1">
    <citation type="journal article" date="2020" name="IScience">
        <title>Genome Sequencing of the Endangered Kingdonia uniflora (Circaeasteraceae, Ranunculales) Reveals Potential Mechanisms of Evolutionary Specialization.</title>
        <authorList>
            <person name="Sun Y."/>
            <person name="Deng T."/>
            <person name="Zhang A."/>
            <person name="Moore M.J."/>
            <person name="Landis J.B."/>
            <person name="Lin N."/>
            <person name="Zhang H."/>
            <person name="Zhang X."/>
            <person name="Huang J."/>
            <person name="Zhang X."/>
            <person name="Sun H."/>
            <person name="Wang H."/>
        </authorList>
    </citation>
    <scope>NUCLEOTIDE SEQUENCE [LARGE SCALE GENOMIC DNA]</scope>
    <source>
        <strain evidence="1">TB1705</strain>
        <tissue evidence="1">Leaf</tissue>
    </source>
</reference>
<comment type="caution">
    <text evidence="1">The sequence shown here is derived from an EMBL/GenBank/DDBJ whole genome shotgun (WGS) entry which is preliminary data.</text>
</comment>
<dbReference type="EMBL" id="JACGCM010000764">
    <property type="protein sequence ID" value="KAF6167207.1"/>
    <property type="molecule type" value="Genomic_DNA"/>
</dbReference>
<dbReference type="InterPro" id="IPR036249">
    <property type="entry name" value="Thioredoxin-like_sf"/>
</dbReference>
<dbReference type="AlphaFoldDB" id="A0A7J7NJ56"/>
<evidence type="ECO:0000313" key="1">
    <source>
        <dbReference type="EMBL" id="KAF6167207.1"/>
    </source>
</evidence>
<dbReference type="Proteomes" id="UP000541444">
    <property type="component" value="Unassembled WGS sequence"/>
</dbReference>
<name>A0A7J7NJ56_9MAGN</name>
<keyword evidence="2" id="KW-1185">Reference proteome</keyword>
<dbReference type="CDD" id="cd02980">
    <property type="entry name" value="TRX_Fd_family"/>
    <property type="match status" value="1"/>
</dbReference>
<dbReference type="OrthoDB" id="913780at2759"/>
<sequence length="301" mass="33004">MGTILRPTPTLLGGFIDTRCSKRSVFPASVRFPKSPDFSKASLKSRNSLEVTNYGINAKKEAVVVVKEKVKKGKKLERDVVKKKLKFVKELSRNLLRFFDMVADREGSGKDDHGKTILEATMIILAQLQQLKIEDNKIKRKIKEEKLQLEATPGEICCPGVESSDIDGEHVLETGVSTNISVTSSPSVPAGQNMSYGIEVPTKVSLTNTGSLLLNQNVLDGVEICYSAGSSGDIYTERIEVCTGPKCKKYGGEELLEKLKTEHGTNVVGCKCMGKCRNAPNVRMVSNDTKKYLDSSTLLLN</sequence>
<gene>
    <name evidence="1" type="ORF">GIB67_029845</name>
</gene>